<evidence type="ECO:0000256" key="1">
    <source>
        <dbReference type="SAM" id="MobiDB-lite"/>
    </source>
</evidence>
<evidence type="ECO:0000313" key="4">
    <source>
        <dbReference type="Proteomes" id="UP000054928"/>
    </source>
</evidence>
<proteinExistence type="predicted"/>
<evidence type="ECO:0000256" key="2">
    <source>
        <dbReference type="SAM" id="Phobius"/>
    </source>
</evidence>
<dbReference type="GeneID" id="36408224"/>
<dbReference type="OrthoDB" id="115727at2759"/>
<evidence type="ECO:0000313" key="3">
    <source>
        <dbReference type="EMBL" id="CEG42936.1"/>
    </source>
</evidence>
<name>A0A0P1AQ51_PLAHL</name>
<feature type="region of interest" description="Disordered" evidence="1">
    <location>
        <begin position="204"/>
        <end position="264"/>
    </location>
</feature>
<feature type="compositionally biased region" description="Low complexity" evidence="1">
    <location>
        <begin position="233"/>
        <end position="245"/>
    </location>
</feature>
<dbReference type="AlphaFoldDB" id="A0A0P1AQ51"/>
<dbReference type="EMBL" id="CCYD01000645">
    <property type="protein sequence ID" value="CEG42936.1"/>
    <property type="molecule type" value="Genomic_DNA"/>
</dbReference>
<reference evidence="4" key="1">
    <citation type="submission" date="2014-09" db="EMBL/GenBank/DDBJ databases">
        <authorList>
            <person name="Sharma Rahul"/>
            <person name="Thines Marco"/>
        </authorList>
    </citation>
    <scope>NUCLEOTIDE SEQUENCE [LARGE SCALE GENOMIC DNA]</scope>
</reference>
<dbReference type="Proteomes" id="UP000054928">
    <property type="component" value="Unassembled WGS sequence"/>
</dbReference>
<keyword evidence="4" id="KW-1185">Reference proteome</keyword>
<feature type="compositionally biased region" description="Polar residues" evidence="1">
    <location>
        <begin position="204"/>
        <end position="220"/>
    </location>
</feature>
<keyword evidence="2" id="KW-0472">Membrane</keyword>
<feature type="compositionally biased region" description="Polar residues" evidence="1">
    <location>
        <begin position="246"/>
        <end position="257"/>
    </location>
</feature>
<sequence>MVTLFILVRSTSAEELIVYHPQETNKRTYIAGSHILDLKSRFSDIDSVFVQLGGVKQCSEDVNARVESELLVDEVMEPCRRTTGDLVVKELLQPSSQLAVPSQRQTMKLCKAEECVVWLNMVVESSWLPICNSRLSQTSFRSLAETLLRIREEFVASGDFYEVVAPNASMFREFYRLNQISNLQGAKADVNSAVTITRQLASQNDISSSDTGENLRQSTAVEPPRAPTGSNILDSSADGLLGSDSNASDTTGFTNSDVGPHASSTATTTELTLSYAYVVGAWILFNTSYFFLMRRK</sequence>
<feature type="transmembrane region" description="Helical" evidence="2">
    <location>
        <begin position="273"/>
        <end position="292"/>
    </location>
</feature>
<dbReference type="RefSeq" id="XP_024579305.1">
    <property type="nucleotide sequence ID" value="XM_024728871.1"/>
</dbReference>
<dbReference type="OMA" id="CRSEACA"/>
<keyword evidence="2" id="KW-0812">Transmembrane</keyword>
<organism evidence="3 4">
    <name type="scientific">Plasmopara halstedii</name>
    <name type="common">Downy mildew of sunflower</name>
    <dbReference type="NCBI Taxonomy" id="4781"/>
    <lineage>
        <taxon>Eukaryota</taxon>
        <taxon>Sar</taxon>
        <taxon>Stramenopiles</taxon>
        <taxon>Oomycota</taxon>
        <taxon>Peronosporomycetes</taxon>
        <taxon>Peronosporales</taxon>
        <taxon>Peronosporaceae</taxon>
        <taxon>Plasmopara</taxon>
    </lineage>
</organism>
<protein>
    <submittedName>
        <fullName evidence="3">Uncharacterized protein</fullName>
    </submittedName>
</protein>
<keyword evidence="2" id="KW-1133">Transmembrane helix</keyword>
<accession>A0A0P1AQ51</accession>